<evidence type="ECO:0000313" key="3">
    <source>
        <dbReference type="Proteomes" id="UP000006100"/>
    </source>
</evidence>
<dbReference type="KEGG" id="nir:NSED_03550"/>
<gene>
    <name evidence="2" type="ORF">NSED_03550</name>
</gene>
<proteinExistence type="predicted"/>
<dbReference type="eggNOG" id="arCOG11449">
    <property type="taxonomic scope" value="Archaea"/>
</dbReference>
<keyword evidence="3" id="KW-1185">Reference proteome</keyword>
<evidence type="ECO:0000256" key="1">
    <source>
        <dbReference type="SAM" id="MobiDB-lite"/>
    </source>
</evidence>
<feature type="region of interest" description="Disordered" evidence="1">
    <location>
        <begin position="85"/>
        <end position="105"/>
    </location>
</feature>
<dbReference type="STRING" id="1229909.NSED_03550"/>
<organism evidence="2 3">
    <name type="scientific">Candidatus Nitrosopumilus sediminis</name>
    <dbReference type="NCBI Taxonomy" id="1229909"/>
    <lineage>
        <taxon>Archaea</taxon>
        <taxon>Nitrososphaerota</taxon>
        <taxon>Nitrososphaeria</taxon>
        <taxon>Nitrosopumilales</taxon>
        <taxon>Nitrosopumilaceae</taxon>
        <taxon>Nitrosopumilus</taxon>
    </lineage>
</organism>
<sequence>MVEKPIFQVKTTHRNEHTLVKCNQNEMISFEHRILSEYRIKIAKIETLAKSILTHREPKGDEVKGASEFLDILINETDRFYEDNSTILSNNGKKPHNRSRLAETKEWKENVEKFYEKNPRRRPKK</sequence>
<dbReference type="PATRIC" id="fig|1229909.8.peg.761"/>
<dbReference type="EMBL" id="CP003843">
    <property type="protein sequence ID" value="AFS82516.1"/>
    <property type="molecule type" value="Genomic_DNA"/>
</dbReference>
<dbReference type="AlphaFoldDB" id="K0BDV9"/>
<reference evidence="2 3" key="1">
    <citation type="journal article" date="2012" name="J. Bacteriol.">
        <title>Draft Genome Sequence of an Ammonia-Oxidizing Archaeon, "Candidatus Nitrosopumilus sediminis" AR2, from Svalbard in the Arctic Circle.</title>
        <authorList>
            <person name="Park S.J."/>
            <person name="Kim J.G."/>
            <person name="Jung M.Y."/>
            <person name="Kim S.J."/>
            <person name="Cha I.T."/>
            <person name="Ghai R."/>
            <person name="Martin-Cuadrado A.B."/>
            <person name="Rodriguez-Valera F."/>
            <person name="Rhee S.K."/>
        </authorList>
    </citation>
    <scope>NUCLEOTIDE SEQUENCE [LARGE SCALE GENOMIC DNA]</scope>
    <source>
        <strain evidence="2 3">AR2</strain>
    </source>
</reference>
<protein>
    <submittedName>
        <fullName evidence="2">Uncharacterized protein</fullName>
    </submittedName>
</protein>
<dbReference type="GeneID" id="13697727"/>
<dbReference type="RefSeq" id="WP_014964888.1">
    <property type="nucleotide sequence ID" value="NC_018656.1"/>
</dbReference>
<dbReference type="HOGENOM" id="CLU_162428_0_0_2"/>
<name>K0BDV9_9ARCH</name>
<accession>K0BDV9</accession>
<dbReference type="Proteomes" id="UP000006100">
    <property type="component" value="Chromosome"/>
</dbReference>
<evidence type="ECO:0000313" key="2">
    <source>
        <dbReference type="EMBL" id="AFS82516.1"/>
    </source>
</evidence>